<organism evidence="11 12">
    <name type="scientific">Hymenobacter jeongseonensis</name>
    <dbReference type="NCBI Taxonomy" id="2791027"/>
    <lineage>
        <taxon>Bacteria</taxon>
        <taxon>Pseudomonadati</taxon>
        <taxon>Bacteroidota</taxon>
        <taxon>Cytophagia</taxon>
        <taxon>Cytophagales</taxon>
        <taxon>Hymenobacteraceae</taxon>
        <taxon>Hymenobacter</taxon>
    </lineage>
</organism>
<keyword evidence="5" id="KW-0547">Nucleotide-binding</keyword>
<keyword evidence="9" id="KW-1133">Transmembrane helix</keyword>
<keyword evidence="3" id="KW-0597">Phosphoprotein</keyword>
<proteinExistence type="predicted"/>
<evidence type="ECO:0000256" key="4">
    <source>
        <dbReference type="ARBA" id="ARBA00022679"/>
    </source>
</evidence>
<evidence type="ECO:0000256" key="5">
    <source>
        <dbReference type="ARBA" id="ARBA00022741"/>
    </source>
</evidence>
<dbReference type="EMBL" id="JADQDQ010000009">
    <property type="protein sequence ID" value="MBF9239039.1"/>
    <property type="molecule type" value="Genomic_DNA"/>
</dbReference>
<dbReference type="EC" id="2.7.13.3" evidence="2"/>
<dbReference type="RefSeq" id="WP_196283397.1">
    <property type="nucleotide sequence ID" value="NZ_JADQDQ010000009.1"/>
</dbReference>
<comment type="catalytic activity">
    <reaction evidence="1">
        <text>ATP + protein L-histidine = ADP + protein N-phospho-L-histidine.</text>
        <dbReference type="EC" id="2.7.13.3"/>
    </reaction>
</comment>
<dbReference type="SMART" id="SM00387">
    <property type="entry name" value="HATPase_c"/>
    <property type="match status" value="1"/>
</dbReference>
<reference evidence="11 12" key="1">
    <citation type="submission" date="2020-11" db="EMBL/GenBank/DDBJ databases">
        <authorList>
            <person name="Kim M.K."/>
        </authorList>
    </citation>
    <scope>NUCLEOTIDE SEQUENCE [LARGE SCALE GENOMIC DNA]</scope>
    <source>
        <strain evidence="11 12">BT683</strain>
    </source>
</reference>
<feature type="transmembrane region" description="Helical" evidence="9">
    <location>
        <begin position="150"/>
        <end position="170"/>
    </location>
</feature>
<sequence length="403" mass="45599">MILPIYDQKSRVKILVAVLALLIGAATVVYTNLLVQRVSEREQQQIQLYAKAQEFIINSESDSNTLFVFNEIVNANATIPVILSSDGTDILAAKNISMPARISVKDSVALLQSELLLMKQQHTPIVVKFGAGQVNYIYYRDSQLLQQLRTYPLVQLVVIGCLGIIAYFAFSSSRRAEQNRVWVGLAKETAHQLGTPLSSLVGWQNYLRDSERFKDEPIVEELGKDIRRLEIITERFSNIGSVPVLKDENLYHTTRNAIEYLQSRVSKKVVFKIESDLPLDTPARINVPLFDWVIENICKNAVDAMDGRGSITLHLRRVRTRRSWYRRSAPGRQVAVDITDTGKGIPSHKLESVFMPGFTTKKRGWGLGLALAKRIIENYHEGKLFVKWSEVGRGTTFRIVLNQ</sequence>
<evidence type="ECO:0000256" key="1">
    <source>
        <dbReference type="ARBA" id="ARBA00000085"/>
    </source>
</evidence>
<keyword evidence="4" id="KW-0808">Transferase</keyword>
<keyword evidence="12" id="KW-1185">Reference proteome</keyword>
<feature type="domain" description="Histidine kinase" evidence="10">
    <location>
        <begin position="188"/>
        <end position="403"/>
    </location>
</feature>
<evidence type="ECO:0000256" key="2">
    <source>
        <dbReference type="ARBA" id="ARBA00012438"/>
    </source>
</evidence>
<dbReference type="Proteomes" id="UP000597617">
    <property type="component" value="Unassembled WGS sequence"/>
</dbReference>
<dbReference type="InterPro" id="IPR005467">
    <property type="entry name" value="His_kinase_dom"/>
</dbReference>
<dbReference type="InterPro" id="IPR036890">
    <property type="entry name" value="HATPase_C_sf"/>
</dbReference>
<dbReference type="Gene3D" id="3.30.565.10">
    <property type="entry name" value="Histidine kinase-like ATPase, C-terminal domain"/>
    <property type="match status" value="1"/>
</dbReference>
<keyword evidence="6 11" id="KW-0418">Kinase</keyword>
<dbReference type="Pfam" id="PF02518">
    <property type="entry name" value="HATPase_c"/>
    <property type="match status" value="1"/>
</dbReference>
<keyword evidence="9" id="KW-0812">Transmembrane</keyword>
<evidence type="ECO:0000256" key="6">
    <source>
        <dbReference type="ARBA" id="ARBA00022777"/>
    </source>
</evidence>
<name>A0ABS0IKZ4_9BACT</name>
<dbReference type="SUPFAM" id="SSF55874">
    <property type="entry name" value="ATPase domain of HSP90 chaperone/DNA topoisomerase II/histidine kinase"/>
    <property type="match status" value="1"/>
</dbReference>
<dbReference type="GO" id="GO:0016301">
    <property type="term" value="F:kinase activity"/>
    <property type="evidence" value="ECO:0007669"/>
    <property type="project" value="UniProtKB-KW"/>
</dbReference>
<dbReference type="PANTHER" id="PTHR43065">
    <property type="entry name" value="SENSOR HISTIDINE KINASE"/>
    <property type="match status" value="1"/>
</dbReference>
<evidence type="ECO:0000256" key="7">
    <source>
        <dbReference type="ARBA" id="ARBA00022840"/>
    </source>
</evidence>
<dbReference type="InterPro" id="IPR004358">
    <property type="entry name" value="Sig_transdc_His_kin-like_C"/>
</dbReference>
<evidence type="ECO:0000259" key="10">
    <source>
        <dbReference type="PROSITE" id="PS50109"/>
    </source>
</evidence>
<comment type="caution">
    <text evidence="11">The sequence shown here is derived from an EMBL/GenBank/DDBJ whole genome shotgun (WGS) entry which is preliminary data.</text>
</comment>
<dbReference type="PROSITE" id="PS50109">
    <property type="entry name" value="HIS_KIN"/>
    <property type="match status" value="1"/>
</dbReference>
<evidence type="ECO:0000313" key="12">
    <source>
        <dbReference type="Proteomes" id="UP000597617"/>
    </source>
</evidence>
<protein>
    <recommendedName>
        <fullName evidence="2">histidine kinase</fullName>
        <ecNumber evidence="2">2.7.13.3</ecNumber>
    </recommendedName>
</protein>
<evidence type="ECO:0000256" key="9">
    <source>
        <dbReference type="SAM" id="Phobius"/>
    </source>
</evidence>
<dbReference type="InterPro" id="IPR003594">
    <property type="entry name" value="HATPase_dom"/>
</dbReference>
<gene>
    <name evidence="11" type="ORF">I2I05_16675</name>
</gene>
<keyword evidence="8" id="KW-0902">Two-component regulatory system</keyword>
<dbReference type="PANTHER" id="PTHR43065:SF10">
    <property type="entry name" value="PEROXIDE STRESS-ACTIVATED HISTIDINE KINASE MAK3"/>
    <property type="match status" value="1"/>
</dbReference>
<evidence type="ECO:0000256" key="3">
    <source>
        <dbReference type="ARBA" id="ARBA00022553"/>
    </source>
</evidence>
<keyword evidence="7" id="KW-0067">ATP-binding</keyword>
<accession>A0ABS0IKZ4</accession>
<evidence type="ECO:0000313" key="11">
    <source>
        <dbReference type="EMBL" id="MBF9239039.1"/>
    </source>
</evidence>
<evidence type="ECO:0000256" key="8">
    <source>
        <dbReference type="ARBA" id="ARBA00023012"/>
    </source>
</evidence>
<keyword evidence="9" id="KW-0472">Membrane</keyword>
<dbReference type="PRINTS" id="PR00344">
    <property type="entry name" value="BCTRLSENSOR"/>
</dbReference>
<feature type="transmembrane region" description="Helical" evidence="9">
    <location>
        <begin position="12"/>
        <end position="35"/>
    </location>
</feature>